<proteinExistence type="predicted"/>
<dbReference type="PANTHER" id="PTHR11102">
    <property type="entry name" value="SEL-1-LIKE PROTEIN"/>
    <property type="match status" value="1"/>
</dbReference>
<name>A0A6A6ICN6_9PLEO</name>
<dbReference type="InterPro" id="IPR050767">
    <property type="entry name" value="Sel1_AlgK"/>
</dbReference>
<reference evidence="1" key="1">
    <citation type="journal article" date="2020" name="Stud. Mycol.">
        <title>101 Dothideomycetes genomes: a test case for predicting lifestyles and emergence of pathogens.</title>
        <authorList>
            <person name="Haridas S."/>
            <person name="Albert R."/>
            <person name="Binder M."/>
            <person name="Bloem J."/>
            <person name="Labutti K."/>
            <person name="Salamov A."/>
            <person name="Andreopoulos B."/>
            <person name="Baker S."/>
            <person name="Barry K."/>
            <person name="Bills G."/>
            <person name="Bluhm B."/>
            <person name="Cannon C."/>
            <person name="Castanera R."/>
            <person name="Culley D."/>
            <person name="Daum C."/>
            <person name="Ezra D."/>
            <person name="Gonzalez J."/>
            <person name="Henrissat B."/>
            <person name="Kuo A."/>
            <person name="Liang C."/>
            <person name="Lipzen A."/>
            <person name="Lutzoni F."/>
            <person name="Magnuson J."/>
            <person name="Mondo S."/>
            <person name="Nolan M."/>
            <person name="Ohm R."/>
            <person name="Pangilinan J."/>
            <person name="Park H.-J."/>
            <person name="Ramirez L."/>
            <person name="Alfaro M."/>
            <person name="Sun H."/>
            <person name="Tritt A."/>
            <person name="Yoshinaga Y."/>
            <person name="Zwiers L.-H."/>
            <person name="Turgeon B."/>
            <person name="Goodwin S."/>
            <person name="Spatafora J."/>
            <person name="Crous P."/>
            <person name="Grigoriev I."/>
        </authorList>
    </citation>
    <scope>NUCLEOTIDE SEQUENCE</scope>
    <source>
        <strain evidence="1">CBS 122368</strain>
    </source>
</reference>
<dbReference type="AlphaFoldDB" id="A0A6A6ICN6"/>
<dbReference type="Proteomes" id="UP000800094">
    <property type="component" value="Unassembled WGS sequence"/>
</dbReference>
<evidence type="ECO:0000313" key="1">
    <source>
        <dbReference type="EMBL" id="KAF2248344.1"/>
    </source>
</evidence>
<keyword evidence="2" id="KW-1185">Reference proteome</keyword>
<dbReference type="SUPFAM" id="SSF81901">
    <property type="entry name" value="HCP-like"/>
    <property type="match status" value="1"/>
</dbReference>
<dbReference type="RefSeq" id="XP_033683348.1">
    <property type="nucleotide sequence ID" value="XM_033823777.1"/>
</dbReference>
<dbReference type="GO" id="GO:0005789">
    <property type="term" value="C:endoplasmic reticulum membrane"/>
    <property type="evidence" value="ECO:0007669"/>
    <property type="project" value="TreeGrafter"/>
</dbReference>
<dbReference type="InterPro" id="IPR011990">
    <property type="entry name" value="TPR-like_helical_dom_sf"/>
</dbReference>
<sequence length="381" mass="42795">MRTNNRLEYFNSAKDLLAVKPNVADRIVAEFEAASKDKVDPATNVRQLAKKYKLQLGDLTYIAIPILRIPDVKDPNARLPPSQHPNIAARLLLACSAAKEYLATLQILSAVYLSTMDGFPTAKDIVRLFSTAEIDECKRMLETLAEEGNTDAMTLQGQFLERAGQQQQAQALYEKALEKCDTKFNPMIPHPMAEPRMPPWTALGLMMQSKNTPQARAKAKAAFEKGAVKADDPLAYYHLASFENGRNTNWLKYMNKAAASGHLEAQYNLANFYMDVGMDKTALSKDRKITRAITWMTQWRQGSADNLAREWFKVAADSGHKPSMLELAELYGIEGDEEKSKDYLRRMAESPPAKKTEKWPQLAELARKRLAGVKIAFPRPV</sequence>
<dbReference type="PANTHER" id="PTHR11102:SF147">
    <property type="entry name" value="SEL1L ADAPTOR SUBUNIT OF ERAD E3 UBIQUITIN LIGASE"/>
    <property type="match status" value="1"/>
</dbReference>
<gene>
    <name evidence="1" type="ORF">BU26DRAFT_428321</name>
</gene>
<protein>
    <recommendedName>
        <fullName evidence="3">HCP-like protein</fullName>
    </recommendedName>
</protein>
<dbReference type="OrthoDB" id="5379420at2759"/>
<dbReference type="GO" id="GO:0036503">
    <property type="term" value="P:ERAD pathway"/>
    <property type="evidence" value="ECO:0007669"/>
    <property type="project" value="TreeGrafter"/>
</dbReference>
<dbReference type="Gene3D" id="1.25.40.10">
    <property type="entry name" value="Tetratricopeptide repeat domain"/>
    <property type="match status" value="2"/>
</dbReference>
<accession>A0A6A6ICN6</accession>
<evidence type="ECO:0008006" key="3">
    <source>
        <dbReference type="Google" id="ProtNLM"/>
    </source>
</evidence>
<organism evidence="1 2">
    <name type="scientific">Trematosphaeria pertusa</name>
    <dbReference type="NCBI Taxonomy" id="390896"/>
    <lineage>
        <taxon>Eukaryota</taxon>
        <taxon>Fungi</taxon>
        <taxon>Dikarya</taxon>
        <taxon>Ascomycota</taxon>
        <taxon>Pezizomycotina</taxon>
        <taxon>Dothideomycetes</taxon>
        <taxon>Pleosporomycetidae</taxon>
        <taxon>Pleosporales</taxon>
        <taxon>Massarineae</taxon>
        <taxon>Trematosphaeriaceae</taxon>
        <taxon>Trematosphaeria</taxon>
    </lineage>
</organism>
<dbReference type="EMBL" id="ML987196">
    <property type="protein sequence ID" value="KAF2248344.1"/>
    <property type="molecule type" value="Genomic_DNA"/>
</dbReference>
<dbReference type="GeneID" id="54577107"/>
<evidence type="ECO:0000313" key="2">
    <source>
        <dbReference type="Proteomes" id="UP000800094"/>
    </source>
</evidence>